<protein>
    <submittedName>
        <fullName evidence="4">Sulfate_transp domain-containing protein</fullName>
    </submittedName>
</protein>
<evidence type="ECO:0000313" key="3">
    <source>
        <dbReference type="Proteomes" id="UP000271162"/>
    </source>
</evidence>
<evidence type="ECO:0000313" key="4">
    <source>
        <dbReference type="WBParaSite" id="NBR_0001058901-mRNA-1"/>
    </source>
</evidence>
<keyword evidence="1" id="KW-0472">Membrane</keyword>
<evidence type="ECO:0000256" key="1">
    <source>
        <dbReference type="SAM" id="Phobius"/>
    </source>
</evidence>
<dbReference type="EMBL" id="UYSL01020347">
    <property type="protein sequence ID" value="VDL74179.1"/>
    <property type="molecule type" value="Genomic_DNA"/>
</dbReference>
<reference evidence="4" key="1">
    <citation type="submission" date="2017-02" db="UniProtKB">
        <authorList>
            <consortium name="WormBaseParasite"/>
        </authorList>
    </citation>
    <scope>IDENTIFICATION</scope>
</reference>
<accession>A0A0N4Y407</accession>
<name>A0A0N4Y407_NIPBR</name>
<dbReference type="WBParaSite" id="NBR_0001058901-mRNA-1">
    <property type="protein sequence ID" value="NBR_0001058901-mRNA-1"/>
    <property type="gene ID" value="NBR_0001058901"/>
</dbReference>
<dbReference type="Proteomes" id="UP000271162">
    <property type="component" value="Unassembled WGS sequence"/>
</dbReference>
<keyword evidence="3" id="KW-1185">Reference proteome</keyword>
<reference evidence="2 3" key="2">
    <citation type="submission" date="2018-11" db="EMBL/GenBank/DDBJ databases">
        <authorList>
            <consortium name="Pathogen Informatics"/>
        </authorList>
    </citation>
    <scope>NUCLEOTIDE SEQUENCE [LARGE SCALE GENOMIC DNA]</scope>
</reference>
<gene>
    <name evidence="2" type="ORF">NBR_LOCUS10590</name>
</gene>
<proteinExistence type="predicted"/>
<feature type="transmembrane region" description="Helical" evidence="1">
    <location>
        <begin position="27"/>
        <end position="47"/>
    </location>
</feature>
<evidence type="ECO:0000313" key="2">
    <source>
        <dbReference type="EMBL" id="VDL74179.1"/>
    </source>
</evidence>
<organism evidence="4">
    <name type="scientific">Nippostrongylus brasiliensis</name>
    <name type="common">Rat hookworm</name>
    <dbReference type="NCBI Taxonomy" id="27835"/>
    <lineage>
        <taxon>Eukaryota</taxon>
        <taxon>Metazoa</taxon>
        <taxon>Ecdysozoa</taxon>
        <taxon>Nematoda</taxon>
        <taxon>Chromadorea</taxon>
        <taxon>Rhabditida</taxon>
        <taxon>Rhabditina</taxon>
        <taxon>Rhabditomorpha</taxon>
        <taxon>Strongyloidea</taxon>
        <taxon>Heligmosomidae</taxon>
        <taxon>Nippostrongylus</taxon>
    </lineage>
</organism>
<dbReference type="AlphaFoldDB" id="A0A0N4Y407"/>
<keyword evidence="1" id="KW-1133">Transmembrane helix</keyword>
<keyword evidence="1" id="KW-0812">Transmembrane</keyword>
<sequence>MIGCLLCLFVGIIQMKAKLFYPFIALQISAVFVTAIAMGMIAISVACNTKHILQHIVDVNAPEDQYSKFPRLP</sequence>